<accession>O52169</accession>
<dbReference type="EMBL" id="AF025795">
    <property type="protein sequence ID" value="AAB91552.1"/>
    <property type="molecule type" value="Genomic_DNA"/>
</dbReference>
<evidence type="ECO:0000256" key="1">
    <source>
        <dbReference type="SAM" id="MobiDB-lite"/>
    </source>
</evidence>
<sequence length="163" mass="17419">MRSATVFPAPSCAISPPVSSSSNPLRTVPLPGSPSRSGVSALRRSRAAHRCSSRTAWPGALLLPDGTCNCRVSAPLPPQNACARCCQQCRHQDDGQPRLADHPQHTFRALAHGSGQLPVVVEDGGADSLLAFAQFRSDRLLVLAECGFQHLAGTLLLRFRFLL</sequence>
<name>O52169_SALBE</name>
<evidence type="ECO:0000313" key="2">
    <source>
        <dbReference type="EMBL" id="AAB91552.1"/>
    </source>
</evidence>
<geneLocation type="plasmid" evidence="2">
    <name>pBERT</name>
</geneLocation>
<keyword evidence="2" id="KW-0614">Plasmid</keyword>
<protein>
    <submittedName>
        <fullName evidence="2">Uncharacterized protein</fullName>
    </submittedName>
</protein>
<dbReference type="AlphaFoldDB" id="O52169"/>
<organism evidence="2">
    <name type="scientific">Salmonella berta</name>
    <dbReference type="NCBI Taxonomy" id="28142"/>
    <lineage>
        <taxon>Bacteria</taxon>
        <taxon>Pseudomonadati</taxon>
        <taxon>Pseudomonadota</taxon>
        <taxon>Gammaproteobacteria</taxon>
        <taxon>Enterobacterales</taxon>
        <taxon>Enterobacteriaceae</taxon>
        <taxon>Salmonella</taxon>
    </lineage>
</organism>
<feature type="compositionally biased region" description="Low complexity" evidence="1">
    <location>
        <begin position="15"/>
        <end position="24"/>
    </location>
</feature>
<reference evidence="2" key="1">
    <citation type="submission" date="1997-09" db="EMBL/GenBank/DDBJ databases">
        <title>Characterization of a Colicigenic Plasmid (pBERT) from Salmonella berta and Its Role in Pathogenesis.</title>
        <authorList>
            <person name="Hanes D.E."/>
            <person name="Keasler S.P."/>
            <person name="Lampel K.A."/>
        </authorList>
    </citation>
    <scope>NUCLEOTIDE SEQUENCE</scope>
    <source>
        <plasmid evidence="2">pBERT</plasmid>
    </source>
</reference>
<feature type="region of interest" description="Disordered" evidence="1">
    <location>
        <begin position="15"/>
        <end position="40"/>
    </location>
</feature>
<proteinExistence type="predicted"/>